<dbReference type="InterPro" id="IPR009100">
    <property type="entry name" value="AcylCoA_DH/oxidase_NM_dom_sf"/>
</dbReference>
<comment type="caution">
    <text evidence="10">The sequence shown here is derived from an EMBL/GenBank/DDBJ whole genome shotgun (WGS) entry which is preliminary data.</text>
</comment>
<dbReference type="PANTHER" id="PTHR43292">
    <property type="entry name" value="ACYL-COA DEHYDROGENASE"/>
    <property type="match status" value="1"/>
</dbReference>
<evidence type="ECO:0000256" key="3">
    <source>
        <dbReference type="ARBA" id="ARBA00022630"/>
    </source>
</evidence>
<dbReference type="Pfam" id="PF02770">
    <property type="entry name" value="Acyl-CoA_dh_M"/>
    <property type="match status" value="1"/>
</dbReference>
<protein>
    <submittedName>
        <fullName evidence="10">Acyl-CoA dehydrogenase</fullName>
    </submittedName>
</protein>
<organism evidence="10 11">
    <name type="scientific">Henriciella mobilis</name>
    <dbReference type="NCBI Taxonomy" id="2305467"/>
    <lineage>
        <taxon>Bacteria</taxon>
        <taxon>Pseudomonadati</taxon>
        <taxon>Pseudomonadota</taxon>
        <taxon>Alphaproteobacteria</taxon>
        <taxon>Hyphomonadales</taxon>
        <taxon>Hyphomonadaceae</taxon>
        <taxon>Henriciella</taxon>
    </lineage>
</organism>
<comment type="cofactor">
    <cofactor evidence="1 6">
        <name>FAD</name>
        <dbReference type="ChEBI" id="CHEBI:57692"/>
    </cofactor>
</comment>
<dbReference type="EMBL" id="QWFX01000005">
    <property type="protein sequence ID" value="RIJ32901.1"/>
    <property type="molecule type" value="Genomic_DNA"/>
</dbReference>
<dbReference type="InterPro" id="IPR036250">
    <property type="entry name" value="AcylCo_DH-like_C"/>
</dbReference>
<sequence length="370" mass="39973">MFDAVGANGVSQAFRDRVDTFLAGALTNELRAAGRDTVGLKSTRAACKAWHRKLYQQGWVAPAWPVEHGGTGWTKAEQLYFETACAEQDAPLVHSSGIRTIGPLIMAIGTPAQKQAYLPGILKGEHEWCQGFSEPQAGSDLTALQLHAERDGDDFILNGSKIWTSFAGDATHMFLLARCGTKSDERDGVVMLLVEMDRPGIEVQPIKFIDGNCETSQVFFTNVRTPVADRLGEIGGGWAAARTLMTIARSNNTTPGLLRRALRAARRASGETGRDPALKSRLAGLEMRLDTFEALASRKMSQAVGGTDRMTSSMLKVVATELQQAINEAAVSGAPNEAMVLARYFANRAATIYSGTSEIHRNTMARLSGL</sequence>
<evidence type="ECO:0000259" key="8">
    <source>
        <dbReference type="Pfam" id="PF02770"/>
    </source>
</evidence>
<evidence type="ECO:0000256" key="2">
    <source>
        <dbReference type="ARBA" id="ARBA00009347"/>
    </source>
</evidence>
<dbReference type="SUPFAM" id="SSF47203">
    <property type="entry name" value="Acyl-CoA dehydrogenase C-terminal domain-like"/>
    <property type="match status" value="1"/>
</dbReference>
<dbReference type="Proteomes" id="UP000266385">
    <property type="component" value="Unassembled WGS sequence"/>
</dbReference>
<dbReference type="GO" id="GO:0005886">
    <property type="term" value="C:plasma membrane"/>
    <property type="evidence" value="ECO:0007669"/>
    <property type="project" value="TreeGrafter"/>
</dbReference>
<keyword evidence="4 6" id="KW-0274">FAD</keyword>
<dbReference type="InterPro" id="IPR006091">
    <property type="entry name" value="Acyl-CoA_Oxase/DH_mid-dom"/>
</dbReference>
<dbReference type="PANTHER" id="PTHR43292:SF3">
    <property type="entry name" value="ACYL-COA DEHYDROGENASE FADE29"/>
    <property type="match status" value="1"/>
</dbReference>
<dbReference type="RefSeq" id="WP_119374982.1">
    <property type="nucleotide sequence ID" value="NZ_QWFX01000005.1"/>
</dbReference>
<feature type="domain" description="Acyl-CoA dehydrogenase/oxidase N-terminal" evidence="9">
    <location>
        <begin position="12"/>
        <end position="125"/>
    </location>
</feature>
<evidence type="ECO:0000313" key="10">
    <source>
        <dbReference type="EMBL" id="RIJ32901.1"/>
    </source>
</evidence>
<evidence type="ECO:0000259" key="9">
    <source>
        <dbReference type="Pfam" id="PF02771"/>
    </source>
</evidence>
<keyword evidence="3 6" id="KW-0285">Flavoprotein</keyword>
<feature type="domain" description="Acyl-CoA dehydrogenase/oxidase C-terminal" evidence="7">
    <location>
        <begin position="235"/>
        <end position="366"/>
    </location>
</feature>
<dbReference type="SUPFAM" id="SSF56645">
    <property type="entry name" value="Acyl-CoA dehydrogenase NM domain-like"/>
    <property type="match status" value="1"/>
</dbReference>
<evidence type="ECO:0000313" key="11">
    <source>
        <dbReference type="Proteomes" id="UP000266385"/>
    </source>
</evidence>
<evidence type="ECO:0000256" key="6">
    <source>
        <dbReference type="RuleBase" id="RU362125"/>
    </source>
</evidence>
<dbReference type="Pfam" id="PF02771">
    <property type="entry name" value="Acyl-CoA_dh_N"/>
    <property type="match status" value="1"/>
</dbReference>
<dbReference type="InterPro" id="IPR009075">
    <property type="entry name" value="AcylCo_DH/oxidase_C"/>
</dbReference>
<evidence type="ECO:0000259" key="7">
    <source>
        <dbReference type="Pfam" id="PF00441"/>
    </source>
</evidence>
<dbReference type="InterPro" id="IPR052161">
    <property type="entry name" value="Mycobact_Acyl-CoA_DH"/>
</dbReference>
<dbReference type="GO" id="GO:0016627">
    <property type="term" value="F:oxidoreductase activity, acting on the CH-CH group of donors"/>
    <property type="evidence" value="ECO:0007669"/>
    <property type="project" value="InterPro"/>
</dbReference>
<dbReference type="Gene3D" id="1.10.540.10">
    <property type="entry name" value="Acyl-CoA dehydrogenase/oxidase, N-terminal domain"/>
    <property type="match status" value="1"/>
</dbReference>
<reference evidence="10 11" key="1">
    <citation type="submission" date="2018-08" db="EMBL/GenBank/DDBJ databases">
        <title>Henriciella mobilis sp. nov., isolated from seawater.</title>
        <authorList>
            <person name="Cheng H."/>
            <person name="Wu Y.-H."/>
            <person name="Xu X.-W."/>
            <person name="Guo L.-L."/>
        </authorList>
    </citation>
    <scope>NUCLEOTIDE SEQUENCE [LARGE SCALE GENOMIC DNA]</scope>
    <source>
        <strain evidence="10 11">JN25</strain>
    </source>
</reference>
<keyword evidence="5 6" id="KW-0560">Oxidoreductase</keyword>
<accession>A0A399RQ01</accession>
<feature type="domain" description="Acyl-CoA oxidase/dehydrogenase middle" evidence="8">
    <location>
        <begin position="129"/>
        <end position="223"/>
    </location>
</feature>
<comment type="similarity">
    <text evidence="2 6">Belongs to the acyl-CoA dehydrogenase family.</text>
</comment>
<evidence type="ECO:0000256" key="5">
    <source>
        <dbReference type="ARBA" id="ARBA00023002"/>
    </source>
</evidence>
<dbReference type="InterPro" id="IPR046373">
    <property type="entry name" value="Acyl-CoA_Oxase/DH_mid-dom_sf"/>
</dbReference>
<dbReference type="AlphaFoldDB" id="A0A399RQ01"/>
<name>A0A399RQ01_9PROT</name>
<dbReference type="Pfam" id="PF00441">
    <property type="entry name" value="Acyl-CoA_dh_1"/>
    <property type="match status" value="1"/>
</dbReference>
<dbReference type="Gene3D" id="1.20.140.10">
    <property type="entry name" value="Butyryl-CoA Dehydrogenase, subunit A, domain 3"/>
    <property type="match status" value="1"/>
</dbReference>
<dbReference type="InterPro" id="IPR037069">
    <property type="entry name" value="AcylCoA_DH/ox_N_sf"/>
</dbReference>
<dbReference type="InterPro" id="IPR013786">
    <property type="entry name" value="AcylCoA_DH/ox_N"/>
</dbReference>
<keyword evidence="11" id="KW-1185">Reference proteome</keyword>
<evidence type="ECO:0000256" key="4">
    <source>
        <dbReference type="ARBA" id="ARBA00022827"/>
    </source>
</evidence>
<gene>
    <name evidence="10" type="ORF">D1223_03375</name>
</gene>
<evidence type="ECO:0000256" key="1">
    <source>
        <dbReference type="ARBA" id="ARBA00001974"/>
    </source>
</evidence>
<dbReference type="OrthoDB" id="5716984at2"/>
<dbReference type="Gene3D" id="2.40.110.10">
    <property type="entry name" value="Butyryl-CoA Dehydrogenase, subunit A, domain 2"/>
    <property type="match status" value="1"/>
</dbReference>
<dbReference type="GO" id="GO:0050660">
    <property type="term" value="F:flavin adenine dinucleotide binding"/>
    <property type="evidence" value="ECO:0007669"/>
    <property type="project" value="InterPro"/>
</dbReference>
<proteinExistence type="inferred from homology"/>